<dbReference type="GO" id="GO:0006874">
    <property type="term" value="P:intracellular calcium ion homeostasis"/>
    <property type="evidence" value="ECO:0007669"/>
    <property type="project" value="TreeGrafter"/>
</dbReference>
<protein>
    <submittedName>
        <fullName evidence="7">Calcium/sodium antiporter</fullName>
    </submittedName>
</protein>
<dbReference type="Pfam" id="PF01699">
    <property type="entry name" value="Na_Ca_ex"/>
    <property type="match status" value="2"/>
</dbReference>
<evidence type="ECO:0000256" key="4">
    <source>
        <dbReference type="ARBA" id="ARBA00023136"/>
    </source>
</evidence>
<evidence type="ECO:0000259" key="6">
    <source>
        <dbReference type="Pfam" id="PF01699"/>
    </source>
</evidence>
<feature type="domain" description="Sodium/calcium exchanger membrane region" evidence="6">
    <location>
        <begin position="3"/>
        <end position="142"/>
    </location>
</feature>
<dbReference type="PANTHER" id="PTHR10846:SF8">
    <property type="entry name" value="INNER MEMBRANE PROTEIN YRBG"/>
    <property type="match status" value="1"/>
</dbReference>
<evidence type="ECO:0000256" key="1">
    <source>
        <dbReference type="ARBA" id="ARBA00004141"/>
    </source>
</evidence>
<feature type="transmembrane region" description="Helical" evidence="5">
    <location>
        <begin position="76"/>
        <end position="95"/>
    </location>
</feature>
<dbReference type="Proteomes" id="UP000596083">
    <property type="component" value="Chromosome"/>
</dbReference>
<feature type="transmembrane region" description="Helical" evidence="5">
    <location>
        <begin position="6"/>
        <end position="26"/>
    </location>
</feature>
<evidence type="ECO:0000256" key="3">
    <source>
        <dbReference type="ARBA" id="ARBA00022989"/>
    </source>
</evidence>
<keyword evidence="2 5" id="KW-0812">Transmembrane</keyword>
<keyword evidence="4 5" id="KW-0472">Membrane</keyword>
<dbReference type="EMBL" id="CP066786">
    <property type="protein sequence ID" value="QQM32266.1"/>
    <property type="molecule type" value="Genomic_DNA"/>
</dbReference>
<dbReference type="Gene3D" id="1.20.1420.30">
    <property type="entry name" value="NCX, central ion-binding region"/>
    <property type="match status" value="1"/>
</dbReference>
<feature type="transmembrane region" description="Helical" evidence="5">
    <location>
        <begin position="125"/>
        <end position="145"/>
    </location>
</feature>
<feature type="domain" description="Sodium/calcium exchanger membrane region" evidence="6">
    <location>
        <begin position="170"/>
        <end position="308"/>
    </location>
</feature>
<evidence type="ECO:0000256" key="2">
    <source>
        <dbReference type="ARBA" id="ARBA00022692"/>
    </source>
</evidence>
<feature type="transmembrane region" description="Helical" evidence="5">
    <location>
        <begin position="102"/>
        <end position="119"/>
    </location>
</feature>
<name>A0A7T7HN93_9HYPH</name>
<feature type="transmembrane region" description="Helical" evidence="5">
    <location>
        <begin position="292"/>
        <end position="308"/>
    </location>
</feature>
<accession>A0A7T7HN93</accession>
<evidence type="ECO:0000313" key="7">
    <source>
        <dbReference type="EMBL" id="QQM32266.1"/>
    </source>
</evidence>
<dbReference type="InterPro" id="IPR004481">
    <property type="entry name" value="K/Na/Ca-exchanger"/>
</dbReference>
<reference evidence="7 8" key="1">
    <citation type="submission" date="2020-12" db="EMBL/GenBank/DDBJ databases">
        <authorList>
            <person name="Zheng R.K."/>
            <person name="Sun C.M."/>
        </authorList>
    </citation>
    <scope>NUCLEOTIDE SEQUENCE [LARGE SCALE GENOMIC DNA]</scope>
    <source>
        <strain evidence="7 8">ZRK001</strain>
    </source>
</reference>
<dbReference type="Gene3D" id="6.10.280.80">
    <property type="entry name" value="NCX, peripheral helical region"/>
    <property type="match status" value="1"/>
</dbReference>
<gene>
    <name evidence="7" type="ORF">JET14_09070</name>
</gene>
<evidence type="ECO:0000313" key="8">
    <source>
        <dbReference type="Proteomes" id="UP000596083"/>
    </source>
</evidence>
<dbReference type="RefSeq" id="WP_200337727.1">
    <property type="nucleotide sequence ID" value="NZ_CP066786.1"/>
</dbReference>
<dbReference type="KEGG" id="mlut:JET14_09070"/>
<dbReference type="GO" id="GO:0005886">
    <property type="term" value="C:plasma membrane"/>
    <property type="evidence" value="ECO:0007669"/>
    <property type="project" value="TreeGrafter"/>
</dbReference>
<comment type="subcellular location">
    <subcellularLocation>
        <location evidence="1">Membrane</location>
        <topology evidence="1">Multi-pass membrane protein</topology>
    </subcellularLocation>
</comment>
<organism evidence="7 8">
    <name type="scientific">Martelella lutilitoris</name>
    <dbReference type="NCBI Taxonomy" id="2583532"/>
    <lineage>
        <taxon>Bacteria</taxon>
        <taxon>Pseudomonadati</taxon>
        <taxon>Pseudomonadota</taxon>
        <taxon>Alphaproteobacteria</taxon>
        <taxon>Hyphomicrobiales</taxon>
        <taxon>Aurantimonadaceae</taxon>
        <taxon>Martelella</taxon>
    </lineage>
</organism>
<sequence length="309" mass="32210">MDYLYITLGLLGLYFGAEWLVSGAVATARRIGISPLIASLVIVGFGTSLPELLVSVRAALTGAPGIALGNVVGSNIANILLIVGLAAVIFPIAGWDRSVRRDAATMVASAVVLLFLVQYEVIGRLAGIMLLAILALYLLRTYMWARRTGASLNDDVEVDVEAMPVWKMGLLIVAGLIVLLFGAEFLIRGATELAAHFGVSDAVVGLTVVAVGTSLPELATAVVAATRRHSDVAIGNVTGSCIFNTLCILGATAAIAPLPVSDGFATLDVPVMLAASVFFAGMLFFAPKFHRATGVVMVVVYAGYIAYLV</sequence>
<feature type="transmembrane region" description="Helical" evidence="5">
    <location>
        <begin position="203"/>
        <end position="225"/>
    </location>
</feature>
<keyword evidence="3 5" id="KW-1133">Transmembrane helix</keyword>
<feature type="transmembrane region" description="Helical" evidence="5">
    <location>
        <begin position="237"/>
        <end position="258"/>
    </location>
</feature>
<feature type="transmembrane region" description="Helical" evidence="5">
    <location>
        <begin position="264"/>
        <end position="285"/>
    </location>
</feature>
<dbReference type="NCBIfam" id="TIGR00367">
    <property type="entry name" value="calcium/sodium antiporter"/>
    <property type="match status" value="1"/>
</dbReference>
<dbReference type="PANTHER" id="PTHR10846">
    <property type="entry name" value="SODIUM/POTASSIUM/CALCIUM EXCHANGER"/>
    <property type="match status" value="1"/>
</dbReference>
<feature type="transmembrane region" description="Helical" evidence="5">
    <location>
        <begin position="165"/>
        <end position="183"/>
    </location>
</feature>
<dbReference type="InterPro" id="IPR004837">
    <property type="entry name" value="NaCa_Exmemb"/>
</dbReference>
<dbReference type="AlphaFoldDB" id="A0A7T7HN93"/>
<feature type="transmembrane region" description="Helical" evidence="5">
    <location>
        <begin position="33"/>
        <end position="56"/>
    </location>
</feature>
<evidence type="ECO:0000256" key="5">
    <source>
        <dbReference type="SAM" id="Phobius"/>
    </source>
</evidence>
<proteinExistence type="predicted"/>
<dbReference type="InterPro" id="IPR044880">
    <property type="entry name" value="NCX_ion-bd_dom_sf"/>
</dbReference>
<dbReference type="GO" id="GO:0008273">
    <property type="term" value="F:calcium, potassium:sodium antiporter activity"/>
    <property type="evidence" value="ECO:0007669"/>
    <property type="project" value="TreeGrafter"/>
</dbReference>
<dbReference type="GO" id="GO:0005262">
    <property type="term" value="F:calcium channel activity"/>
    <property type="evidence" value="ECO:0007669"/>
    <property type="project" value="TreeGrafter"/>
</dbReference>